<evidence type="ECO:0000313" key="1">
    <source>
        <dbReference type="EMBL" id="EOR00016.1"/>
    </source>
</evidence>
<gene>
    <name evidence="1" type="ORF">J056_001245</name>
</gene>
<dbReference type="KEGG" id="wic:J056_001245"/>
<keyword evidence="2" id="KW-1185">Reference proteome</keyword>
<dbReference type="GeneID" id="20374197"/>
<dbReference type="AlphaFoldDB" id="R9AIY8"/>
<dbReference type="Proteomes" id="UP000014064">
    <property type="component" value="Unassembled WGS sequence"/>
</dbReference>
<proteinExistence type="predicted"/>
<name>R9AIY8_WALI9</name>
<organism evidence="1 2">
    <name type="scientific">Wallemia ichthyophaga (strain EXF-994 / CBS 113033)</name>
    <dbReference type="NCBI Taxonomy" id="1299270"/>
    <lineage>
        <taxon>Eukaryota</taxon>
        <taxon>Fungi</taxon>
        <taxon>Dikarya</taxon>
        <taxon>Basidiomycota</taxon>
        <taxon>Wallemiomycotina</taxon>
        <taxon>Wallemiomycetes</taxon>
        <taxon>Wallemiales</taxon>
        <taxon>Wallemiaceae</taxon>
        <taxon>Wallemia</taxon>
    </lineage>
</organism>
<dbReference type="HOGENOM" id="CLU_2225258_0_0_1"/>
<reference evidence="2" key="1">
    <citation type="journal article" date="2013" name="BMC Genomics">
        <title>Genome and transcriptome sequencing of the halophilic fungus Wallemia ichthyophaga: haloadaptations present and absent.</title>
        <authorList>
            <person name="Zajc J."/>
            <person name="Liu Y."/>
            <person name="Dai W."/>
            <person name="Yang Z."/>
            <person name="Hu J."/>
            <person name="Gostincar C."/>
            <person name="Gunde-Cimerman N."/>
        </authorList>
    </citation>
    <scope>NUCLEOTIDE SEQUENCE [LARGE SCALE GENOMIC DNA]</scope>
    <source>
        <strain evidence="2">EXF-994 / CBS 113033</strain>
    </source>
</reference>
<evidence type="ECO:0000313" key="2">
    <source>
        <dbReference type="Proteomes" id="UP000014064"/>
    </source>
</evidence>
<sequence length="106" mass="12376">MESAIIDWVNEALEDQQPNNLINQLDDKFYKLISNINEKIQSIDYDKSQLDDLNRLAVELQSQLSHLRKDLRSLPTDDVHLSKLNTLSRLHSELLTQTENLRNSFI</sequence>
<dbReference type="EMBL" id="KE007237">
    <property type="protein sequence ID" value="EOR00016.1"/>
    <property type="molecule type" value="Genomic_DNA"/>
</dbReference>
<dbReference type="RefSeq" id="XP_009269080.1">
    <property type="nucleotide sequence ID" value="XM_009270805.1"/>
</dbReference>
<protein>
    <submittedName>
        <fullName evidence="1">Uncharacterized protein</fullName>
    </submittedName>
</protein>
<accession>R9AIY8</accession>